<accession>A0A4P6JSR4</accession>
<dbReference type="Proteomes" id="UP000290365">
    <property type="component" value="Chromosome"/>
</dbReference>
<dbReference type="InterPro" id="IPR011042">
    <property type="entry name" value="6-blade_b-propeller_TolB-like"/>
</dbReference>
<feature type="compositionally biased region" description="Basic and acidic residues" evidence="1">
    <location>
        <begin position="108"/>
        <end position="120"/>
    </location>
</feature>
<protein>
    <recommendedName>
        <fullName evidence="5">DUF5050 domain-containing protein</fullName>
    </recommendedName>
</protein>
<dbReference type="EMBL" id="CP035758">
    <property type="protein sequence ID" value="QBD78272.1"/>
    <property type="molecule type" value="Genomic_DNA"/>
</dbReference>
<evidence type="ECO:0000313" key="4">
    <source>
        <dbReference type="Proteomes" id="UP000290365"/>
    </source>
</evidence>
<organism evidence="3 4">
    <name type="scientific">Ktedonosporobacter rubrisoli</name>
    <dbReference type="NCBI Taxonomy" id="2509675"/>
    <lineage>
        <taxon>Bacteria</taxon>
        <taxon>Bacillati</taxon>
        <taxon>Chloroflexota</taxon>
        <taxon>Ktedonobacteria</taxon>
        <taxon>Ktedonobacterales</taxon>
        <taxon>Ktedonosporobacteraceae</taxon>
        <taxon>Ktedonosporobacter</taxon>
    </lineage>
</organism>
<keyword evidence="2" id="KW-0812">Transmembrane</keyword>
<sequence length="870" mass="94251">MKNKVPDSHSRGLPACPLSIHCFRLLDELTDEKHYELSDQSASEEERRDRKLLEELRVHIPTCASCQLALAHARSVRAWQRGALSELVAEGELRVPSTKATIMAALHKEQQRRPQLKEVSSKPALSKQRSPRPRQRPEKFIGSRAPVVWRNVFALAAVAVFVFASLGLFARMVWLRAHTGDTPASVSSTAARLANGWSSVVIGLSTESGTTNNGRTTVTSYELISGMSTSLTPPSLPNNAQLDGISYDGLNLLYQFWQNGRVYYHTLEPLAGDGSFYSIDADEAGDAIWMPDDRHVLITTTHSGLVKADIATGATQKIDAQKIEHPIFYSDGFLYFNHGDQDASGSLFRLNLTTGAVQPVVKTLQGHSYLLSPDGKTIFYTDKDGESSTAIYAVHSDGTGATQLRKLDAAIPIGFAADNALLLLQEAGSKFQVIKLGKTSQSQDQVVLADAAPGAAALCDDSSYTPICDEDVILAPYGRFLSVIGAYSDGSRKVWVDDLQTGKTHVLLTPAPSIGVQLTGWSRIKVADTSQPAPAPGPVSFKDWHRVLFTEIDPAAGNMKIQNVDARNNNQVTLDGSDLPAKAQIDGISRDGNTLLYQYSESGITIYCILAQPGACKPFYALSDNDAGNAIWLSDNQTVFIATAYRGIIKIDTHTHESQILLPSLSVQTLEYYREPFLYFTGAGKLDANTLYRVNVTNGEMQQVTKPAPGSTFWLSPDGSAVYYSYQGSDGSSGIYAVNSDGKNLRLVSPDGIPIGYAADNGLMIMRQAGKAFQVVKLGQNARTIVADVAPGAEALCQEKLELQQWPICDNSIALAPLGGSLVVGARYADGSYKLWSLDLESGQRLHLLKATQVSGAHIQLVGWDKMPPA</sequence>
<name>A0A4P6JSR4_KTERU</name>
<dbReference type="PANTHER" id="PTHR36842">
    <property type="entry name" value="PROTEIN TOLB HOMOLOG"/>
    <property type="match status" value="1"/>
</dbReference>
<evidence type="ECO:0000256" key="1">
    <source>
        <dbReference type="SAM" id="MobiDB-lite"/>
    </source>
</evidence>
<dbReference type="Gene3D" id="2.120.10.30">
    <property type="entry name" value="TolB, C-terminal domain"/>
    <property type="match status" value="2"/>
</dbReference>
<proteinExistence type="predicted"/>
<keyword evidence="2" id="KW-1133">Transmembrane helix</keyword>
<evidence type="ECO:0008006" key="5">
    <source>
        <dbReference type="Google" id="ProtNLM"/>
    </source>
</evidence>
<dbReference type="SUPFAM" id="SSF82171">
    <property type="entry name" value="DPP6 N-terminal domain-like"/>
    <property type="match status" value="1"/>
</dbReference>
<feature type="region of interest" description="Disordered" evidence="1">
    <location>
        <begin position="108"/>
        <end position="138"/>
    </location>
</feature>
<dbReference type="OrthoDB" id="157862at2"/>
<evidence type="ECO:0000313" key="3">
    <source>
        <dbReference type="EMBL" id="QBD78272.1"/>
    </source>
</evidence>
<feature type="transmembrane region" description="Helical" evidence="2">
    <location>
        <begin position="152"/>
        <end position="174"/>
    </location>
</feature>
<reference evidence="3 4" key="1">
    <citation type="submission" date="2019-01" db="EMBL/GenBank/DDBJ databases">
        <title>Ktedonosporobacter rubrisoli SCAWS-G2.</title>
        <authorList>
            <person name="Huang Y."/>
            <person name="Yan B."/>
        </authorList>
    </citation>
    <scope>NUCLEOTIDE SEQUENCE [LARGE SCALE GENOMIC DNA]</scope>
    <source>
        <strain evidence="3 4">SCAWS-G2</strain>
    </source>
</reference>
<dbReference type="KEGG" id="kbs:EPA93_20625"/>
<dbReference type="PANTHER" id="PTHR36842:SF1">
    <property type="entry name" value="PROTEIN TOLB"/>
    <property type="match status" value="1"/>
</dbReference>
<dbReference type="AlphaFoldDB" id="A0A4P6JSR4"/>
<keyword evidence="2" id="KW-0472">Membrane</keyword>
<gene>
    <name evidence="3" type="ORF">EPA93_20625</name>
</gene>
<dbReference type="SUPFAM" id="SSF69304">
    <property type="entry name" value="Tricorn protease N-terminal domain"/>
    <property type="match status" value="1"/>
</dbReference>
<dbReference type="RefSeq" id="WP_129889325.1">
    <property type="nucleotide sequence ID" value="NZ_CP035758.1"/>
</dbReference>
<evidence type="ECO:0000256" key="2">
    <source>
        <dbReference type="SAM" id="Phobius"/>
    </source>
</evidence>
<keyword evidence="4" id="KW-1185">Reference proteome</keyword>